<keyword evidence="3" id="KW-1185">Reference proteome</keyword>
<dbReference type="AlphaFoldDB" id="W9CL99"/>
<reference evidence="2 3" key="1">
    <citation type="journal article" date="2014" name="Genome Announc.">
        <title>Draft genome sequence of Sclerotinia borealis, a psychrophilic plant pathogenic fungus.</title>
        <authorList>
            <person name="Mardanov A.V."/>
            <person name="Beletsky A.V."/>
            <person name="Kadnikov V.V."/>
            <person name="Ignatov A.N."/>
            <person name="Ravin N.V."/>
        </authorList>
    </citation>
    <scope>NUCLEOTIDE SEQUENCE [LARGE SCALE GENOMIC DNA]</scope>
    <source>
        <strain evidence="3">F-4157</strain>
    </source>
</reference>
<name>W9CL99_SCLBF</name>
<feature type="domain" description="Heterokaryon incompatibility" evidence="1">
    <location>
        <begin position="39"/>
        <end position="208"/>
    </location>
</feature>
<dbReference type="InterPro" id="IPR010730">
    <property type="entry name" value="HET"/>
</dbReference>
<evidence type="ECO:0000259" key="1">
    <source>
        <dbReference type="Pfam" id="PF06985"/>
    </source>
</evidence>
<dbReference type="Proteomes" id="UP000019487">
    <property type="component" value="Unassembled WGS sequence"/>
</dbReference>
<dbReference type="PANTHER" id="PTHR33112:SF10">
    <property type="entry name" value="TOL"/>
    <property type="match status" value="1"/>
</dbReference>
<dbReference type="EMBL" id="AYSA01000131">
    <property type="protein sequence ID" value="ESZ96631.1"/>
    <property type="molecule type" value="Genomic_DNA"/>
</dbReference>
<evidence type="ECO:0000313" key="2">
    <source>
        <dbReference type="EMBL" id="ESZ96631.1"/>
    </source>
</evidence>
<dbReference type="Pfam" id="PF06985">
    <property type="entry name" value="HET"/>
    <property type="match status" value="1"/>
</dbReference>
<dbReference type="OrthoDB" id="8300194at2759"/>
<accession>W9CL99</accession>
<organism evidence="2 3">
    <name type="scientific">Sclerotinia borealis (strain F-4128)</name>
    <dbReference type="NCBI Taxonomy" id="1432307"/>
    <lineage>
        <taxon>Eukaryota</taxon>
        <taxon>Fungi</taxon>
        <taxon>Dikarya</taxon>
        <taxon>Ascomycota</taxon>
        <taxon>Pezizomycotina</taxon>
        <taxon>Leotiomycetes</taxon>
        <taxon>Helotiales</taxon>
        <taxon>Sclerotiniaceae</taxon>
        <taxon>Sclerotinia</taxon>
    </lineage>
</organism>
<sequence>MGRNIESAFPSRVIDVLGRDGQSVTLVEKESISQNTGSYATLSHCWGKARLLTTLKSTFAKYKQGILWGALPKTFQDAILIVRALGLRYISIDSLCIIQDDDDDWRKQSVLMADVYSNSYLNIAATGSSDSRGGCFGSRTVKYGISKSLDIAPQLISLETGQQSSENIYVRPSFEEGHHRFITPTREQFNTSKDSVTPLLTRAWVFQERQLAPRTVHFHPSEMIMECKAVLRCECTVLDRLSAKINKNSPDHDLNLLDESEVLGKWFEIVEEYSRLHLTKESDRLIAVAGVATIFQKRLKCRYLAGIWQCDIARGLLWSVSRYTFSNSKRSMIRPKKPCAPSWSWASLILDQRGTSIVFRSTPGDSFSVHEQFRYVDHMGTADPNIIPDLRIDSRIDRIQVQGLLTSAKLVHNIRCGPLLRRRTLVLRLGPGAKESSIDIESQNSTGMIETFVPSGTIIFCLLVGTKTVLNPREDTQMIWLCTLVCKAAKFGVETIYKRIGIFDVWEGASVFYGATEKIIAIV</sequence>
<gene>
    <name evidence="2" type="ORF">SBOR_2998</name>
</gene>
<protein>
    <recommendedName>
        <fullName evidence="1">Heterokaryon incompatibility domain-containing protein</fullName>
    </recommendedName>
</protein>
<dbReference type="PANTHER" id="PTHR33112">
    <property type="entry name" value="DOMAIN PROTEIN, PUTATIVE-RELATED"/>
    <property type="match status" value="1"/>
</dbReference>
<dbReference type="STRING" id="1432307.W9CL99"/>
<evidence type="ECO:0000313" key="3">
    <source>
        <dbReference type="Proteomes" id="UP000019487"/>
    </source>
</evidence>
<comment type="caution">
    <text evidence="2">The sequence shown here is derived from an EMBL/GenBank/DDBJ whole genome shotgun (WGS) entry which is preliminary data.</text>
</comment>
<dbReference type="HOGENOM" id="CLU_002639_3_1_1"/>
<proteinExistence type="predicted"/>